<dbReference type="InterPro" id="IPR027417">
    <property type="entry name" value="P-loop_NTPase"/>
</dbReference>
<dbReference type="Pfam" id="PF13476">
    <property type="entry name" value="AAA_23"/>
    <property type="match status" value="1"/>
</dbReference>
<keyword evidence="7" id="KW-0269">Exonuclease</keyword>
<accession>A0A1G7Z7S7</accession>
<keyword evidence="8" id="KW-1185">Reference proteome</keyword>
<comment type="subunit">
    <text evidence="2">Heterodimer of SbcC and SbcD.</text>
</comment>
<dbReference type="InterPro" id="IPR038729">
    <property type="entry name" value="Rad50/SbcC_AAA"/>
</dbReference>
<feature type="domain" description="Rad50/SbcC-type AAA" evidence="6">
    <location>
        <begin position="6"/>
        <end position="208"/>
    </location>
</feature>
<feature type="region of interest" description="Disordered" evidence="5">
    <location>
        <begin position="824"/>
        <end position="848"/>
    </location>
</feature>
<feature type="coiled-coil region" evidence="4">
    <location>
        <begin position="646"/>
        <end position="673"/>
    </location>
</feature>
<evidence type="ECO:0000313" key="7">
    <source>
        <dbReference type="EMBL" id="SDH04812.1"/>
    </source>
</evidence>
<feature type="coiled-coil region" evidence="4">
    <location>
        <begin position="349"/>
        <end position="476"/>
    </location>
</feature>
<gene>
    <name evidence="7" type="ORF">SAMN05192534_101438</name>
</gene>
<dbReference type="EMBL" id="FNDK01000001">
    <property type="protein sequence ID" value="SDH04812.1"/>
    <property type="molecule type" value="Genomic_DNA"/>
</dbReference>
<organism evidence="7 8">
    <name type="scientific">Alteribacillus persepolensis</name>
    <dbReference type="NCBI Taxonomy" id="568899"/>
    <lineage>
        <taxon>Bacteria</taxon>
        <taxon>Bacillati</taxon>
        <taxon>Bacillota</taxon>
        <taxon>Bacilli</taxon>
        <taxon>Bacillales</taxon>
        <taxon>Bacillaceae</taxon>
        <taxon>Alteribacillus</taxon>
    </lineage>
</organism>
<dbReference type="STRING" id="568899.SAMN05192534_101438"/>
<keyword evidence="7" id="KW-0378">Hydrolase</keyword>
<reference evidence="7 8" key="1">
    <citation type="submission" date="2016-10" db="EMBL/GenBank/DDBJ databases">
        <authorList>
            <person name="de Groot N.N."/>
        </authorList>
    </citation>
    <scope>NUCLEOTIDE SEQUENCE [LARGE SCALE GENOMIC DNA]</scope>
    <source>
        <strain evidence="7 8">DSM 21632</strain>
    </source>
</reference>
<dbReference type="PANTHER" id="PTHR32114">
    <property type="entry name" value="ABC TRANSPORTER ABCH.3"/>
    <property type="match status" value="1"/>
</dbReference>
<sequence length="1133" mass="131838">MRPVTLTVQGLHSFREKQTIDFSTLCQGGVFGIFGPTGSGKSSLLDAMTLALYGKVERAYNNTQGIMNQAEQSVYVSFTFELGKKGRSVRYTVERRYVRSHEFNVKTSVCRLTEHKQEDSVLADKANDVNKCVEALLGLTIDDFTRAVVLPQGKFSDFLKLRGTERRKMLQRIFHLEKYGDELMTKIKSSLQAVKHEREKMEAEQTGLGDASKEAVQQAKSDLAYWERELESAVSKKEAIDRAFEEMKQIRYWQEEKAAAAKRLSRLKEREPVIHTYQADMQTSNEAEALLPFAKALLQAESDTKEWAASQKERTEAWKNTVVQEENLQKEWDVFQQQQEKALAHIRQVQQMIYQAEQLQQELLRYQEEKTALEKEYRALQQKNHQWHEQQKELLKKKQTSTDGLAALEQRYDALAATREEKNQLIEAIQHKQQIEHLISQSHTLISEKNQQKQQLDTLLEEKRTAEEKTISLQEKTAARFSQLSYWYNKARADHAWLNDTTQLLERKWKEEMEKENHRKLQAMSQTLARELTEYAPCPVCGSTSHPSPALVHASNETSISHTDSANLESWKKSLEAYLMTVQQREWYLEQQAASISNVIDSDMLSSAEDLNEEVPVLSLDDDWQTILQQKIKQWDSEEKTIAALAKAVGGELQEYQNQRERLKQKQYAYEHALSEYQRTLDKITPLEEKKQDLQTAWHRRFAAFRYEEVEKKYEQMLENEKQQEILSQRIEKGKTYIERLVSEQEEVANHIQQLEIEASNMEAKLDERKERVTEKHQELEHILQGDTVNEWKRYVEEHSRQWENKAKLLKENLDDITAHKHKVEQQKAVSEHAYHESARRLETARTEWENKTKHTTEWSDPNEVEQAILSDTQKREYEEKIKTYEKEWQQWSAKYQELCDQLDSRAVSDEEWQEWQEKQHAIHEQVDSLREKRGAAFTYAEELKQKHQHYEHLEKQKQSVIEKETDYQKLESVFKGKGFVEFLAEEQLIHVSRLASSRLRALTNGRYAIEVDSGGGFIVRDDANGGIKRPVTTLSGGETFLTSLALALALSLSIQLKGEHPLEFFFLDEGFGTLDQELLDTVMTALEKLQMEDLSVGVISHVPELQERLAKKIYVKPAEPGGAGSRVYIEKT</sequence>
<evidence type="ECO:0000256" key="4">
    <source>
        <dbReference type="SAM" id="Coils"/>
    </source>
</evidence>
<evidence type="ECO:0000256" key="3">
    <source>
        <dbReference type="ARBA" id="ARBA00013368"/>
    </source>
</evidence>
<dbReference type="Pfam" id="PF13558">
    <property type="entry name" value="SbcC_Walker_B"/>
    <property type="match status" value="1"/>
</dbReference>
<dbReference type="AlphaFoldDB" id="A0A1G7Z7S7"/>
<evidence type="ECO:0000256" key="5">
    <source>
        <dbReference type="SAM" id="MobiDB-lite"/>
    </source>
</evidence>
<dbReference type="PANTHER" id="PTHR32114:SF2">
    <property type="entry name" value="ABC TRANSPORTER ABCH.3"/>
    <property type="match status" value="1"/>
</dbReference>
<dbReference type="Gene3D" id="3.40.50.300">
    <property type="entry name" value="P-loop containing nucleotide triphosphate hydrolases"/>
    <property type="match status" value="2"/>
</dbReference>
<proteinExistence type="inferred from homology"/>
<keyword evidence="7" id="KW-0540">Nuclease</keyword>
<dbReference type="GO" id="GO:0004527">
    <property type="term" value="F:exonuclease activity"/>
    <property type="evidence" value="ECO:0007669"/>
    <property type="project" value="UniProtKB-KW"/>
</dbReference>
<evidence type="ECO:0000256" key="2">
    <source>
        <dbReference type="ARBA" id="ARBA00011322"/>
    </source>
</evidence>
<name>A0A1G7Z7S7_9BACI</name>
<dbReference type="RefSeq" id="WP_091270746.1">
    <property type="nucleotide sequence ID" value="NZ_FNDK01000001.1"/>
</dbReference>
<keyword evidence="4" id="KW-0175">Coiled coil</keyword>
<feature type="coiled-coil region" evidence="4">
    <location>
        <begin position="184"/>
        <end position="270"/>
    </location>
</feature>
<evidence type="ECO:0000259" key="6">
    <source>
        <dbReference type="Pfam" id="PF13476"/>
    </source>
</evidence>
<comment type="similarity">
    <text evidence="1">Belongs to the SMC family. SbcC subfamily.</text>
</comment>
<dbReference type="Proteomes" id="UP000199163">
    <property type="component" value="Unassembled WGS sequence"/>
</dbReference>
<dbReference type="SUPFAM" id="SSF52540">
    <property type="entry name" value="P-loop containing nucleoside triphosphate hydrolases"/>
    <property type="match status" value="2"/>
</dbReference>
<evidence type="ECO:0000256" key="1">
    <source>
        <dbReference type="ARBA" id="ARBA00006930"/>
    </source>
</evidence>
<evidence type="ECO:0000313" key="8">
    <source>
        <dbReference type="Proteomes" id="UP000199163"/>
    </source>
</evidence>
<dbReference type="GO" id="GO:0016887">
    <property type="term" value="F:ATP hydrolysis activity"/>
    <property type="evidence" value="ECO:0007669"/>
    <property type="project" value="InterPro"/>
</dbReference>
<dbReference type="GO" id="GO:0006302">
    <property type="term" value="P:double-strand break repair"/>
    <property type="evidence" value="ECO:0007669"/>
    <property type="project" value="InterPro"/>
</dbReference>
<protein>
    <recommendedName>
        <fullName evidence="3">Nuclease SbcCD subunit C</fullName>
    </recommendedName>
</protein>
<dbReference type="OrthoDB" id="9795626at2"/>